<gene>
    <name evidence="2" type="ORF">BDV29DRAFT_166462</name>
</gene>
<keyword evidence="1" id="KW-0472">Membrane</keyword>
<dbReference type="OrthoDB" id="4505696at2759"/>
<keyword evidence="3" id="KW-1185">Reference proteome</keyword>
<dbReference type="AlphaFoldDB" id="A0A5N5XC54"/>
<proteinExistence type="predicted"/>
<sequence length="86" mass="9636">MGIPTGGIIVIVIVACLGVTALCAAIFKHVNPGDGSVNRYQYSREQELYMRSVRLKNLGIFQQETRKNVRPKDLESAVYTEDSSRY</sequence>
<feature type="transmembrane region" description="Helical" evidence="1">
    <location>
        <begin position="6"/>
        <end position="27"/>
    </location>
</feature>
<accession>A0A5N5XC54</accession>
<name>A0A5N5XC54_9EURO</name>
<reference evidence="2 3" key="1">
    <citation type="submission" date="2019-04" db="EMBL/GenBank/DDBJ databases">
        <title>Friends and foes A comparative genomics study of 23 Aspergillus species from section Flavi.</title>
        <authorList>
            <consortium name="DOE Joint Genome Institute"/>
            <person name="Kjaerbolling I."/>
            <person name="Vesth T."/>
            <person name="Frisvad J.C."/>
            <person name="Nybo J.L."/>
            <person name="Theobald S."/>
            <person name="Kildgaard S."/>
            <person name="Isbrandt T."/>
            <person name="Kuo A."/>
            <person name="Sato A."/>
            <person name="Lyhne E.K."/>
            <person name="Kogle M.E."/>
            <person name="Wiebenga A."/>
            <person name="Kun R.S."/>
            <person name="Lubbers R.J."/>
            <person name="Makela M.R."/>
            <person name="Barry K."/>
            <person name="Chovatia M."/>
            <person name="Clum A."/>
            <person name="Daum C."/>
            <person name="Haridas S."/>
            <person name="He G."/>
            <person name="LaButti K."/>
            <person name="Lipzen A."/>
            <person name="Mondo S."/>
            <person name="Riley R."/>
            <person name="Salamov A."/>
            <person name="Simmons B.A."/>
            <person name="Magnuson J.K."/>
            <person name="Henrissat B."/>
            <person name="Mortensen U.H."/>
            <person name="Larsen T.O."/>
            <person name="Devries R.P."/>
            <person name="Grigoriev I.V."/>
            <person name="Machida M."/>
            <person name="Baker S.E."/>
            <person name="Andersen M.R."/>
        </authorList>
    </citation>
    <scope>NUCLEOTIDE SEQUENCE [LARGE SCALE GENOMIC DNA]</scope>
    <source>
        <strain evidence="2 3">CBS 151.66</strain>
    </source>
</reference>
<protein>
    <submittedName>
        <fullName evidence="2">Uncharacterized protein</fullName>
    </submittedName>
</protein>
<evidence type="ECO:0000313" key="2">
    <source>
        <dbReference type="EMBL" id="KAB8078299.1"/>
    </source>
</evidence>
<evidence type="ECO:0000256" key="1">
    <source>
        <dbReference type="SAM" id="Phobius"/>
    </source>
</evidence>
<evidence type="ECO:0000313" key="3">
    <source>
        <dbReference type="Proteomes" id="UP000326565"/>
    </source>
</evidence>
<keyword evidence="1" id="KW-0812">Transmembrane</keyword>
<organism evidence="2 3">
    <name type="scientific">Aspergillus leporis</name>
    <dbReference type="NCBI Taxonomy" id="41062"/>
    <lineage>
        <taxon>Eukaryota</taxon>
        <taxon>Fungi</taxon>
        <taxon>Dikarya</taxon>
        <taxon>Ascomycota</taxon>
        <taxon>Pezizomycotina</taxon>
        <taxon>Eurotiomycetes</taxon>
        <taxon>Eurotiomycetidae</taxon>
        <taxon>Eurotiales</taxon>
        <taxon>Aspergillaceae</taxon>
        <taxon>Aspergillus</taxon>
        <taxon>Aspergillus subgen. Circumdati</taxon>
    </lineage>
</organism>
<dbReference type="Proteomes" id="UP000326565">
    <property type="component" value="Unassembled WGS sequence"/>
</dbReference>
<keyword evidence="1" id="KW-1133">Transmembrane helix</keyword>
<dbReference type="EMBL" id="ML732159">
    <property type="protein sequence ID" value="KAB8078299.1"/>
    <property type="molecule type" value="Genomic_DNA"/>
</dbReference>